<dbReference type="SUPFAM" id="SSF55729">
    <property type="entry name" value="Acyl-CoA N-acyltransferases (Nat)"/>
    <property type="match status" value="1"/>
</dbReference>
<feature type="domain" description="LYC1 C-terminal" evidence="1">
    <location>
        <begin position="174"/>
        <end position="386"/>
    </location>
</feature>
<evidence type="ECO:0000313" key="2">
    <source>
        <dbReference type="EMBL" id="KAK2605828.1"/>
    </source>
</evidence>
<protein>
    <recommendedName>
        <fullName evidence="1">LYC1 C-terminal domain-containing protein</fullName>
    </recommendedName>
</protein>
<reference evidence="2" key="1">
    <citation type="submission" date="2023-06" db="EMBL/GenBank/DDBJ databases">
        <title>Conoideocrella luteorostrata (Hypocreales: Clavicipitaceae), a potential biocontrol fungus for elongate hemlock scale in United States Christmas tree production areas.</title>
        <authorList>
            <person name="Barrett H."/>
            <person name="Lovett B."/>
            <person name="Macias A.M."/>
            <person name="Stajich J.E."/>
            <person name="Kasson M.T."/>
        </authorList>
    </citation>
    <scope>NUCLEOTIDE SEQUENCE</scope>
    <source>
        <strain evidence="2">ARSEF 14590</strain>
    </source>
</reference>
<keyword evidence="3" id="KW-1185">Reference proteome</keyword>
<dbReference type="InterPro" id="IPR016181">
    <property type="entry name" value="Acyl_CoA_acyltransferase"/>
</dbReference>
<evidence type="ECO:0000313" key="3">
    <source>
        <dbReference type="Proteomes" id="UP001251528"/>
    </source>
</evidence>
<dbReference type="AlphaFoldDB" id="A0AAJ0CTM1"/>
<dbReference type="PANTHER" id="PTHR34815">
    <property type="entry name" value="LYSINE ACETYLTRANSFERASE"/>
    <property type="match status" value="1"/>
</dbReference>
<accession>A0AAJ0CTM1</accession>
<dbReference type="InterPro" id="IPR055100">
    <property type="entry name" value="GNAT_LYC1-like"/>
</dbReference>
<dbReference type="Gene3D" id="3.40.630.30">
    <property type="match status" value="1"/>
</dbReference>
<organism evidence="2 3">
    <name type="scientific">Conoideocrella luteorostrata</name>
    <dbReference type="NCBI Taxonomy" id="1105319"/>
    <lineage>
        <taxon>Eukaryota</taxon>
        <taxon>Fungi</taxon>
        <taxon>Dikarya</taxon>
        <taxon>Ascomycota</taxon>
        <taxon>Pezizomycotina</taxon>
        <taxon>Sordariomycetes</taxon>
        <taxon>Hypocreomycetidae</taxon>
        <taxon>Hypocreales</taxon>
        <taxon>Clavicipitaceae</taxon>
        <taxon>Conoideocrella</taxon>
    </lineage>
</organism>
<gene>
    <name evidence="2" type="ORF">QQS21_003782</name>
</gene>
<proteinExistence type="predicted"/>
<name>A0AAJ0CTM1_9HYPO</name>
<comment type="caution">
    <text evidence="2">The sequence shown here is derived from an EMBL/GenBank/DDBJ whole genome shotgun (WGS) entry which is preliminary data.</text>
</comment>
<dbReference type="Proteomes" id="UP001251528">
    <property type="component" value="Unassembled WGS sequence"/>
</dbReference>
<dbReference type="Pfam" id="PF22998">
    <property type="entry name" value="GNAT_LYC1-like"/>
    <property type="match status" value="1"/>
</dbReference>
<dbReference type="EMBL" id="JASWJB010000051">
    <property type="protein sequence ID" value="KAK2605828.1"/>
    <property type="molecule type" value="Genomic_DNA"/>
</dbReference>
<evidence type="ECO:0000259" key="1">
    <source>
        <dbReference type="Pfam" id="PF22998"/>
    </source>
</evidence>
<dbReference type="InterPro" id="IPR053013">
    <property type="entry name" value="LAT"/>
</dbReference>
<dbReference type="PANTHER" id="PTHR34815:SF4">
    <property type="entry name" value="N-ACETYLTRANSFERASE DOMAIN-CONTAINING PROTEIN"/>
    <property type="match status" value="1"/>
</dbReference>
<sequence length="386" mass="44181">MDLPNKSSSPFTIAKATPDESVYTWTRHQPFWGPQHTQQSYITRESKLLTYRLTKNGGLTTWILTDTNNNHDGETNTTTNRTIFSSLETYRKRAIVRGTDGLVRDVIAYGVASVFTPEEHRRQGYAAKMLSLLGETLSAWQSGEAGSAEFSVLFSDIGRNFYAQQQWMPFPSTHLSFATKPFRTDLDNRLTLITDDNLQTVAELDEQTMRKKIATPPIGPHKVRVAILPDFATYEWHLARARCLTSHLLGRTPTVHGAIYTPPGLPNSRIWMLWSCDVYGGKDKLEENVMHILHFALEDDKISNEELTKAFRSIMGVVHNNAHEWFCPKINMWNPDDRTKTLVNNLVDLQADFIVRQKSNITSLRWFGEGPVSEVEWVDNQRFEWC</sequence>